<dbReference type="InterPro" id="IPR003593">
    <property type="entry name" value="AAA+_ATPase"/>
</dbReference>
<dbReference type="InterPro" id="IPR027417">
    <property type="entry name" value="P-loop_NTPase"/>
</dbReference>
<organism evidence="5 6">
    <name type="scientific">Periweissella fabalis</name>
    <dbReference type="NCBI Taxonomy" id="1070421"/>
    <lineage>
        <taxon>Bacteria</taxon>
        <taxon>Bacillati</taxon>
        <taxon>Bacillota</taxon>
        <taxon>Bacilli</taxon>
        <taxon>Lactobacillales</taxon>
        <taxon>Lactobacillaceae</taxon>
        <taxon>Periweissella</taxon>
    </lineage>
</organism>
<dbReference type="EMBL" id="JAAXPN010000013">
    <property type="protein sequence ID" value="NKZ24975.1"/>
    <property type="molecule type" value="Genomic_DNA"/>
</dbReference>
<keyword evidence="2" id="KW-0547">Nucleotide-binding</keyword>
<evidence type="ECO:0000313" key="5">
    <source>
        <dbReference type="EMBL" id="NKZ24975.1"/>
    </source>
</evidence>
<dbReference type="SUPFAM" id="SSF52540">
    <property type="entry name" value="P-loop containing nucleoside triphosphate hydrolases"/>
    <property type="match status" value="1"/>
</dbReference>
<keyword evidence="1" id="KW-0813">Transport</keyword>
<dbReference type="GO" id="GO:0016887">
    <property type="term" value="F:ATP hydrolysis activity"/>
    <property type="evidence" value="ECO:0007669"/>
    <property type="project" value="InterPro"/>
</dbReference>
<sequence length="256" mass="29016">MGIILNGLSYKNILDDISFSLSEGDIVALIGANGAGKTTLLKNIMGLAVPSSGTVNLENSRIAAVFQENILDEELSVQQNFKFRIKDKSKYIFSMKKLEEFGISPKALYSELSGGQKRIVNYLRAISVNPNLLILDELTAGIDVDIRQDIWRDLNDYLEKNKSGVIFTTHQLDEMDNANKVLFLEDGKVKYFGSMFNFIKRMPKVKLLSKNLKDAQYFDSSEKAVEFVQKSGFQKDNFEIMKTTYTDLFQNMEARD</sequence>
<proteinExistence type="predicted"/>
<evidence type="ECO:0000313" key="6">
    <source>
        <dbReference type="Proteomes" id="UP000549765"/>
    </source>
</evidence>
<evidence type="ECO:0000259" key="4">
    <source>
        <dbReference type="PROSITE" id="PS50893"/>
    </source>
</evidence>
<dbReference type="CDD" id="cd03230">
    <property type="entry name" value="ABC_DR_subfamily_A"/>
    <property type="match status" value="1"/>
</dbReference>
<dbReference type="InterPro" id="IPR050763">
    <property type="entry name" value="ABC_transporter_ATP-binding"/>
</dbReference>
<dbReference type="InterPro" id="IPR003439">
    <property type="entry name" value="ABC_transporter-like_ATP-bd"/>
</dbReference>
<dbReference type="PROSITE" id="PS50893">
    <property type="entry name" value="ABC_TRANSPORTER_2"/>
    <property type="match status" value="1"/>
</dbReference>
<evidence type="ECO:0000256" key="2">
    <source>
        <dbReference type="ARBA" id="ARBA00022741"/>
    </source>
</evidence>
<dbReference type="Proteomes" id="UP000549765">
    <property type="component" value="Unassembled WGS sequence"/>
</dbReference>
<keyword evidence="3 5" id="KW-0067">ATP-binding</keyword>
<evidence type="ECO:0000256" key="3">
    <source>
        <dbReference type="ARBA" id="ARBA00022840"/>
    </source>
</evidence>
<dbReference type="PANTHER" id="PTHR42711">
    <property type="entry name" value="ABC TRANSPORTER ATP-BINDING PROTEIN"/>
    <property type="match status" value="1"/>
</dbReference>
<protein>
    <submittedName>
        <fullName evidence="5">ABC transporter ATP-binding protein</fullName>
    </submittedName>
</protein>
<accession>A0A7X6N4N1</accession>
<dbReference type="SMART" id="SM00382">
    <property type="entry name" value="AAA"/>
    <property type="match status" value="1"/>
</dbReference>
<comment type="caution">
    <text evidence="5">The sequence shown here is derived from an EMBL/GenBank/DDBJ whole genome shotgun (WGS) entry which is preliminary data.</text>
</comment>
<keyword evidence="6" id="KW-1185">Reference proteome</keyword>
<dbReference type="PANTHER" id="PTHR42711:SF17">
    <property type="entry name" value="ABC TRANSPORTER ATP-BINDING PROTEIN"/>
    <property type="match status" value="1"/>
</dbReference>
<reference evidence="5 6" key="1">
    <citation type="submission" date="2020-04" db="EMBL/GenBank/DDBJ databases">
        <title>MicrobeNet Type strains.</title>
        <authorList>
            <person name="Nicholson A.C."/>
        </authorList>
    </citation>
    <scope>NUCLEOTIDE SEQUENCE [LARGE SCALE GENOMIC DNA]</scope>
    <source>
        <strain evidence="5 6">CCUG 61472</strain>
    </source>
</reference>
<dbReference type="Pfam" id="PF00005">
    <property type="entry name" value="ABC_tran"/>
    <property type="match status" value="1"/>
</dbReference>
<evidence type="ECO:0000256" key="1">
    <source>
        <dbReference type="ARBA" id="ARBA00022448"/>
    </source>
</evidence>
<dbReference type="AlphaFoldDB" id="A0A7X6N4N1"/>
<dbReference type="GO" id="GO:0005524">
    <property type="term" value="F:ATP binding"/>
    <property type="evidence" value="ECO:0007669"/>
    <property type="project" value="UniProtKB-KW"/>
</dbReference>
<dbReference type="RefSeq" id="WP_168722768.1">
    <property type="nucleotide sequence ID" value="NZ_JAAXPN010000013.1"/>
</dbReference>
<gene>
    <name evidence="5" type="ORF">HF964_09275</name>
</gene>
<name>A0A7X6N4N1_9LACO</name>
<dbReference type="Gene3D" id="3.40.50.300">
    <property type="entry name" value="P-loop containing nucleotide triphosphate hydrolases"/>
    <property type="match status" value="1"/>
</dbReference>
<feature type="domain" description="ABC transporter" evidence="4">
    <location>
        <begin position="3"/>
        <end position="211"/>
    </location>
</feature>